<comment type="caution">
    <text evidence="1">The sequence shown here is derived from an EMBL/GenBank/DDBJ whole genome shotgun (WGS) entry which is preliminary data.</text>
</comment>
<dbReference type="EMBL" id="VSSQ01113216">
    <property type="protein sequence ID" value="MPN49719.1"/>
    <property type="molecule type" value="Genomic_DNA"/>
</dbReference>
<reference evidence="1" key="1">
    <citation type="submission" date="2019-08" db="EMBL/GenBank/DDBJ databases">
        <authorList>
            <person name="Kucharzyk K."/>
            <person name="Murdoch R.W."/>
            <person name="Higgins S."/>
            <person name="Loffler F."/>
        </authorList>
    </citation>
    <scope>NUCLEOTIDE SEQUENCE</scope>
</reference>
<name>A0A645IGX5_9ZZZZ</name>
<protein>
    <submittedName>
        <fullName evidence="1">Uncharacterized protein</fullName>
    </submittedName>
</protein>
<sequence>MLFILIPVCFISGSNSCSRSKLMGLNAPVEGSSDMEMVPPVKIKSTALCFSTMNYFEKLYKDNGKISPEKKGAS</sequence>
<gene>
    <name evidence="1" type="ORF">SDC9_197341</name>
</gene>
<proteinExistence type="predicted"/>
<dbReference type="AlphaFoldDB" id="A0A645IGX5"/>
<evidence type="ECO:0000313" key="1">
    <source>
        <dbReference type="EMBL" id="MPN49719.1"/>
    </source>
</evidence>
<accession>A0A645IGX5</accession>
<organism evidence="1">
    <name type="scientific">bioreactor metagenome</name>
    <dbReference type="NCBI Taxonomy" id="1076179"/>
    <lineage>
        <taxon>unclassified sequences</taxon>
        <taxon>metagenomes</taxon>
        <taxon>ecological metagenomes</taxon>
    </lineage>
</organism>